<dbReference type="InterPro" id="IPR032675">
    <property type="entry name" value="LRR_dom_sf"/>
</dbReference>
<dbReference type="EMBL" id="MU005987">
    <property type="protein sequence ID" value="KAF2859863.1"/>
    <property type="molecule type" value="Genomic_DNA"/>
</dbReference>
<evidence type="ECO:0000313" key="1">
    <source>
        <dbReference type="EMBL" id="KAF2859863.1"/>
    </source>
</evidence>
<reference evidence="1" key="1">
    <citation type="journal article" date="2020" name="Stud. Mycol.">
        <title>101 Dothideomycetes genomes: a test case for predicting lifestyles and emergence of pathogens.</title>
        <authorList>
            <person name="Haridas S."/>
            <person name="Albert R."/>
            <person name="Binder M."/>
            <person name="Bloem J."/>
            <person name="Labutti K."/>
            <person name="Salamov A."/>
            <person name="Andreopoulos B."/>
            <person name="Baker S."/>
            <person name="Barry K."/>
            <person name="Bills G."/>
            <person name="Bluhm B."/>
            <person name="Cannon C."/>
            <person name="Castanera R."/>
            <person name="Culley D."/>
            <person name="Daum C."/>
            <person name="Ezra D."/>
            <person name="Gonzalez J."/>
            <person name="Henrissat B."/>
            <person name="Kuo A."/>
            <person name="Liang C."/>
            <person name="Lipzen A."/>
            <person name="Lutzoni F."/>
            <person name="Magnuson J."/>
            <person name="Mondo S."/>
            <person name="Nolan M."/>
            <person name="Ohm R."/>
            <person name="Pangilinan J."/>
            <person name="Park H.-J."/>
            <person name="Ramirez L."/>
            <person name="Alfaro M."/>
            <person name="Sun H."/>
            <person name="Tritt A."/>
            <person name="Yoshinaga Y."/>
            <person name="Zwiers L.-H."/>
            <person name="Turgeon B."/>
            <person name="Goodwin S."/>
            <person name="Spatafora J."/>
            <person name="Crous P."/>
            <person name="Grigoriev I."/>
        </authorList>
    </citation>
    <scope>NUCLEOTIDE SEQUENCE</scope>
    <source>
        <strain evidence="1">CBS 480.64</strain>
    </source>
</reference>
<name>A0A6A7BXP3_9PEZI</name>
<organism evidence="1 2">
    <name type="scientific">Piedraia hortae CBS 480.64</name>
    <dbReference type="NCBI Taxonomy" id="1314780"/>
    <lineage>
        <taxon>Eukaryota</taxon>
        <taxon>Fungi</taxon>
        <taxon>Dikarya</taxon>
        <taxon>Ascomycota</taxon>
        <taxon>Pezizomycotina</taxon>
        <taxon>Dothideomycetes</taxon>
        <taxon>Dothideomycetidae</taxon>
        <taxon>Capnodiales</taxon>
        <taxon>Piedraiaceae</taxon>
        <taxon>Piedraia</taxon>
    </lineage>
</organism>
<dbReference type="Gene3D" id="3.80.10.10">
    <property type="entry name" value="Ribonuclease Inhibitor"/>
    <property type="match status" value="1"/>
</dbReference>
<dbReference type="AlphaFoldDB" id="A0A6A7BXP3"/>
<dbReference type="Proteomes" id="UP000799421">
    <property type="component" value="Unassembled WGS sequence"/>
</dbReference>
<sequence length="439" mass="49426">MASITVHKPAPELPSPKMCRKMRLPIIFCSDVVYMICQALSGDNHALTQLLRVHPRWADWARDVLWRRVDLVCVEALSEERKAVYVRHIRHLNIPANVLCMTSGTSTLANLSSFERLSSVQIDVGPPGPIRWDDPLQISVLPSLPSNIERLTITGRFTKWFFLVQNLERLEKLEMLDISHVLYMQVKDLDLLIECLVKQDSFRRLLLNASQLAWVCADLTRRKFPWPFKVVSHCTEFKVQFTDTIPAKFADFLCVELRSLRIISKGSSGFGISPAALQSVSYLKNLQKLSFVIVGAAANVQIQDKDLISMISGMQHLKILNFQVPNNLTTNALIGLGKVCRGLSALRLSGHFDVQLLENEKGPLFPKLSHLLLEGPRLGNDTSMSRENQQRIGVIIRTHAPALRYVGLQGGALIFPPPAKVVNQSACKDRKRKRADELE</sequence>
<accession>A0A6A7BXP3</accession>
<dbReference type="SUPFAM" id="SSF52047">
    <property type="entry name" value="RNI-like"/>
    <property type="match status" value="1"/>
</dbReference>
<evidence type="ECO:0008006" key="3">
    <source>
        <dbReference type="Google" id="ProtNLM"/>
    </source>
</evidence>
<protein>
    <recommendedName>
        <fullName evidence="3">F-box domain-containing protein</fullName>
    </recommendedName>
</protein>
<gene>
    <name evidence="1" type="ORF">K470DRAFT_295317</name>
</gene>
<proteinExistence type="predicted"/>
<keyword evidence="2" id="KW-1185">Reference proteome</keyword>
<evidence type="ECO:0000313" key="2">
    <source>
        <dbReference type="Proteomes" id="UP000799421"/>
    </source>
</evidence>